<dbReference type="Gene3D" id="2.30.40.10">
    <property type="entry name" value="Urease, subunit C, domain 1"/>
    <property type="match status" value="1"/>
</dbReference>
<organism evidence="4 5">
    <name type="scientific">Saltatorellus ferox</name>
    <dbReference type="NCBI Taxonomy" id="2528018"/>
    <lineage>
        <taxon>Bacteria</taxon>
        <taxon>Pseudomonadati</taxon>
        <taxon>Planctomycetota</taxon>
        <taxon>Planctomycetia</taxon>
        <taxon>Planctomycetia incertae sedis</taxon>
        <taxon>Saltatorellus</taxon>
    </lineage>
</organism>
<dbReference type="InterPro" id="IPR011059">
    <property type="entry name" value="Metal-dep_hydrolase_composite"/>
</dbReference>
<name>A0A518ESX3_9BACT</name>
<sequence length="1140" mass="121087" precursor="true">MTRSLFVPAALCVAALGVAYASAPSPASQDAPLRGPRKVDPRWHALVGGTVIPEPGRVIENATIVIRDGVIESVVSAGEAPEGARIWDCSDLIIHAGFIESYVGVEAPRPEATAQGGYWQTDLVVPQRSALDGGRLDGSAAKDLRSVGFTAAALAPEGAILGGTAAVVAVGSEESDFEAASSEVLEGNAYQSISFRTAGWGSDGVLSYPTSEMGAIALLRQAFADADRYQQSLAVDALQSNGHEPPQPSGALQAIAEAGSDRAMMFVSRGELQTLRAAKLASELGRSMIVKGTGTEFRRLDAVASLGLPMVVPVAFPEAPDVSTPEKAAAQSLRDLWGWEEAPSNLARLAKAGVTVALTSEGLEKRSEFPGAVRKAMERGFTEEEALRALTITPAKLLGVDDRLGRVAPGMLAHLVVREGQPFAKDGKIRDVWVGGKRFAVNKATPPSLDGTYAFEIPSFGSLDGVTGEVIVRDRKTLEFRVGERIIEAKKVNFGPFHVHFHLVGKDIEEGLTGIFSGSGLFEGESIHGTLANPDGTSQFWTAKRTGDAPAVEKKGGKEGRGAKAADEADSSEEVEGDAEAANPEGGAPEVDAEEADEETAGEGDEENEADEEADANSDGEGEKSSAAATTTEALRKLPVPFGAYGRHGMPEARTVIFKGATVWTSADAGIVEGAVVVIEDGKIRYVGPAEFAPKIEGAEEFDATGLHITPGLIDCHSHTGISGGVNEVGRRVTSEVRVADVIDPDDMNFYRQLAGGLTAANQLHGSANAIGGQNSVVKLRWGVDYPDQMIAEGAMPGIKFALGENPKRVAAGTDQPDEYPTTRMGVEALIRDRLVAGKEYREEWERYERLSGYERRSTMPPQVNLELQALGEIVAGERWIHSHSYRQDEILMLGRLAQEFGFKIGTFQHVLEGYKVADAIAESAVGASTFSDWWAYKFEVIDAIPHNAAIMASVGVNVSINSDSDEHARRLNTEAAKAMKYGGMSRAEALKLVTLNPAIQLGLGDLTGSLEAGKDADLAIWSGDPLSYASRCVSTWVDGAELFSAEEDRMLRKDAEAERQRIIQKILEEGLGSGAKGGGRGRGKGPVALDASSMELDELRDQMEALWRSGVDPSLARPGVCGCFDVLFEEAAARAARNR</sequence>
<evidence type="ECO:0000313" key="5">
    <source>
        <dbReference type="Proteomes" id="UP000320390"/>
    </source>
</evidence>
<feature type="compositionally biased region" description="Acidic residues" evidence="1">
    <location>
        <begin position="591"/>
        <end position="620"/>
    </location>
</feature>
<feature type="compositionally biased region" description="Acidic residues" evidence="1">
    <location>
        <begin position="568"/>
        <end position="579"/>
    </location>
</feature>
<dbReference type="SUPFAM" id="SSF51338">
    <property type="entry name" value="Composite domain of metallo-dependent hydrolases"/>
    <property type="match status" value="2"/>
</dbReference>
<dbReference type="Gene3D" id="3.20.20.140">
    <property type="entry name" value="Metal-dependent hydrolases"/>
    <property type="match status" value="2"/>
</dbReference>
<dbReference type="PANTHER" id="PTHR43135">
    <property type="entry name" value="ALPHA-D-RIBOSE 1-METHYLPHOSPHONATE 5-TRIPHOSPHATE DIPHOSPHATASE"/>
    <property type="match status" value="1"/>
</dbReference>
<evidence type="ECO:0000256" key="2">
    <source>
        <dbReference type="SAM" id="SignalP"/>
    </source>
</evidence>
<feature type="region of interest" description="Disordered" evidence="1">
    <location>
        <begin position="532"/>
        <end position="633"/>
    </location>
</feature>
<accession>A0A518ESX3</accession>
<dbReference type="RefSeq" id="WP_145198027.1">
    <property type="nucleotide sequence ID" value="NZ_CP036434.1"/>
</dbReference>
<dbReference type="InterPro" id="IPR032466">
    <property type="entry name" value="Metal_Hydrolase"/>
</dbReference>
<dbReference type="InterPro" id="IPR051781">
    <property type="entry name" value="Metallo-dep_Hydrolase"/>
</dbReference>
<feature type="signal peptide" evidence="2">
    <location>
        <begin position="1"/>
        <end position="23"/>
    </location>
</feature>
<protein>
    <submittedName>
        <fullName evidence="4">Imidazolonepropionase</fullName>
    </submittedName>
</protein>
<dbReference type="Pfam" id="PF01979">
    <property type="entry name" value="Amidohydro_1"/>
    <property type="match status" value="2"/>
</dbReference>
<proteinExistence type="predicted"/>
<dbReference type="EMBL" id="CP036434">
    <property type="protein sequence ID" value="QDV07186.1"/>
    <property type="molecule type" value="Genomic_DNA"/>
</dbReference>
<dbReference type="GO" id="GO:0016810">
    <property type="term" value="F:hydrolase activity, acting on carbon-nitrogen (but not peptide) bonds"/>
    <property type="evidence" value="ECO:0007669"/>
    <property type="project" value="InterPro"/>
</dbReference>
<feature type="domain" description="Amidohydrolase-related" evidence="3">
    <location>
        <begin position="345"/>
        <end position="437"/>
    </location>
</feature>
<dbReference type="PANTHER" id="PTHR43135:SF3">
    <property type="entry name" value="ALPHA-D-RIBOSE 1-METHYLPHOSPHONATE 5-TRIPHOSPHATE DIPHOSPHATASE"/>
    <property type="match status" value="1"/>
</dbReference>
<dbReference type="SUPFAM" id="SSF51556">
    <property type="entry name" value="Metallo-dependent hydrolases"/>
    <property type="match status" value="2"/>
</dbReference>
<gene>
    <name evidence="4" type="ORF">Poly30_27050</name>
</gene>
<reference evidence="4 5" key="1">
    <citation type="submission" date="2019-02" db="EMBL/GenBank/DDBJ databases">
        <title>Deep-cultivation of Planctomycetes and their phenomic and genomic characterization uncovers novel biology.</title>
        <authorList>
            <person name="Wiegand S."/>
            <person name="Jogler M."/>
            <person name="Boedeker C."/>
            <person name="Pinto D."/>
            <person name="Vollmers J."/>
            <person name="Rivas-Marin E."/>
            <person name="Kohn T."/>
            <person name="Peeters S.H."/>
            <person name="Heuer A."/>
            <person name="Rast P."/>
            <person name="Oberbeckmann S."/>
            <person name="Bunk B."/>
            <person name="Jeske O."/>
            <person name="Meyerdierks A."/>
            <person name="Storesund J.E."/>
            <person name="Kallscheuer N."/>
            <person name="Luecker S."/>
            <person name="Lage O.M."/>
            <person name="Pohl T."/>
            <person name="Merkel B.J."/>
            <person name="Hornburger P."/>
            <person name="Mueller R.-W."/>
            <person name="Bruemmer F."/>
            <person name="Labrenz M."/>
            <person name="Spormann A.M."/>
            <person name="Op den Camp H."/>
            <person name="Overmann J."/>
            <person name="Amann R."/>
            <person name="Jetten M.S.M."/>
            <person name="Mascher T."/>
            <person name="Medema M.H."/>
            <person name="Devos D.P."/>
            <person name="Kaster A.-K."/>
            <person name="Ovreas L."/>
            <person name="Rohde M."/>
            <person name="Galperin M.Y."/>
            <person name="Jogler C."/>
        </authorList>
    </citation>
    <scope>NUCLEOTIDE SEQUENCE [LARGE SCALE GENOMIC DNA]</scope>
    <source>
        <strain evidence="4 5">Poly30</strain>
    </source>
</reference>
<feature type="domain" description="Amidohydrolase-related" evidence="3">
    <location>
        <begin position="951"/>
        <end position="1030"/>
    </location>
</feature>
<feature type="compositionally biased region" description="Basic and acidic residues" evidence="1">
    <location>
        <begin position="545"/>
        <end position="567"/>
    </location>
</feature>
<keyword evidence="2" id="KW-0732">Signal</keyword>
<dbReference type="Proteomes" id="UP000320390">
    <property type="component" value="Chromosome"/>
</dbReference>
<dbReference type="InterPro" id="IPR006680">
    <property type="entry name" value="Amidohydro-rel"/>
</dbReference>
<feature type="compositionally biased region" description="Low complexity" evidence="1">
    <location>
        <begin position="580"/>
        <end position="590"/>
    </location>
</feature>
<evidence type="ECO:0000313" key="4">
    <source>
        <dbReference type="EMBL" id="QDV07186.1"/>
    </source>
</evidence>
<keyword evidence="5" id="KW-1185">Reference proteome</keyword>
<dbReference type="AlphaFoldDB" id="A0A518ESX3"/>
<evidence type="ECO:0000256" key="1">
    <source>
        <dbReference type="SAM" id="MobiDB-lite"/>
    </source>
</evidence>
<evidence type="ECO:0000259" key="3">
    <source>
        <dbReference type="Pfam" id="PF01979"/>
    </source>
</evidence>
<feature type="chain" id="PRO_5021948553" evidence="2">
    <location>
        <begin position="24"/>
        <end position="1140"/>
    </location>
</feature>
<dbReference type="OrthoDB" id="9802793at2"/>